<evidence type="ECO:0000259" key="4">
    <source>
        <dbReference type="Pfam" id="PF02769"/>
    </source>
</evidence>
<dbReference type="AlphaFoldDB" id="A0A418YKP5"/>
<protein>
    <recommendedName>
        <fullName evidence="2">Thiamine-monophosphate kinase</fullName>
        <shortName evidence="2">TMP kinase</shortName>
        <shortName evidence="2">Thiamine-phosphate kinase</shortName>
        <ecNumber evidence="2">2.7.4.16</ecNumber>
    </recommendedName>
</protein>
<dbReference type="EMBL" id="QZCH01000001">
    <property type="protein sequence ID" value="RJG51551.1"/>
    <property type="molecule type" value="Genomic_DNA"/>
</dbReference>
<keyword evidence="2 5" id="KW-0808">Transferase</keyword>
<comment type="function">
    <text evidence="2">Catalyzes the ATP-dependent phosphorylation of thiamine-monophosphate (TMP) to form thiamine-pyrophosphate (TPP), the active form of vitamin B1.</text>
</comment>
<dbReference type="PIRSF" id="PIRSF005303">
    <property type="entry name" value="Thiam_monoph_kin"/>
    <property type="match status" value="1"/>
</dbReference>
<dbReference type="SUPFAM" id="SSF56042">
    <property type="entry name" value="PurM C-terminal domain-like"/>
    <property type="match status" value="1"/>
</dbReference>
<keyword evidence="2" id="KW-0479">Metal-binding</keyword>
<dbReference type="GO" id="GO:0000287">
    <property type="term" value="F:magnesium ion binding"/>
    <property type="evidence" value="ECO:0007669"/>
    <property type="project" value="UniProtKB-UniRule"/>
</dbReference>
<organism evidence="5 6">
    <name type="scientific">Motilimonas pumila</name>
    <dbReference type="NCBI Taxonomy" id="2303987"/>
    <lineage>
        <taxon>Bacteria</taxon>
        <taxon>Pseudomonadati</taxon>
        <taxon>Pseudomonadota</taxon>
        <taxon>Gammaproteobacteria</taxon>
        <taxon>Alteromonadales</taxon>
        <taxon>Alteromonadales genera incertae sedis</taxon>
        <taxon>Motilimonas</taxon>
    </lineage>
</organism>
<feature type="binding site" evidence="2">
    <location>
        <position position="259"/>
    </location>
    <ligand>
        <name>substrate</name>
    </ligand>
</feature>
<dbReference type="GO" id="GO:0009228">
    <property type="term" value="P:thiamine biosynthetic process"/>
    <property type="evidence" value="ECO:0007669"/>
    <property type="project" value="UniProtKB-KW"/>
</dbReference>
<evidence type="ECO:0000256" key="2">
    <source>
        <dbReference type="HAMAP-Rule" id="MF_02128"/>
    </source>
</evidence>
<feature type="binding site" evidence="2">
    <location>
        <begin position="121"/>
        <end position="122"/>
    </location>
    <ligand>
        <name>ATP</name>
        <dbReference type="ChEBI" id="CHEBI:30616"/>
    </ligand>
</feature>
<feature type="binding site" evidence="2">
    <location>
        <position position="75"/>
    </location>
    <ligand>
        <name>Mg(2+)</name>
        <dbReference type="ChEBI" id="CHEBI:18420"/>
        <label>2</label>
    </ligand>
</feature>
<dbReference type="GO" id="GO:0009030">
    <property type="term" value="F:thiamine-phosphate kinase activity"/>
    <property type="evidence" value="ECO:0007669"/>
    <property type="project" value="UniProtKB-UniRule"/>
</dbReference>
<dbReference type="CDD" id="cd02194">
    <property type="entry name" value="ThiL"/>
    <property type="match status" value="1"/>
</dbReference>
<proteinExistence type="inferred from homology"/>
<dbReference type="Gene3D" id="3.30.1330.10">
    <property type="entry name" value="PurM-like, N-terminal domain"/>
    <property type="match status" value="1"/>
</dbReference>
<feature type="domain" description="PurM-like N-terminal" evidence="3">
    <location>
        <begin position="28"/>
        <end position="138"/>
    </location>
</feature>
<evidence type="ECO:0000313" key="6">
    <source>
        <dbReference type="Proteomes" id="UP000283255"/>
    </source>
</evidence>
<feature type="binding site" evidence="2">
    <location>
        <position position="212"/>
    </location>
    <ligand>
        <name>Mg(2+)</name>
        <dbReference type="ChEBI" id="CHEBI:18420"/>
        <label>5</label>
    </ligand>
</feature>
<feature type="binding site" evidence="2">
    <location>
        <position position="209"/>
    </location>
    <ligand>
        <name>Mg(2+)</name>
        <dbReference type="ChEBI" id="CHEBI:18420"/>
        <label>3</label>
    </ligand>
</feature>
<dbReference type="InterPro" id="IPR036921">
    <property type="entry name" value="PurM-like_N_sf"/>
</dbReference>
<dbReference type="EC" id="2.7.4.16" evidence="2"/>
<dbReference type="SUPFAM" id="SSF55326">
    <property type="entry name" value="PurM N-terminal domain-like"/>
    <property type="match status" value="1"/>
</dbReference>
<gene>
    <name evidence="2 5" type="primary">thiL</name>
    <name evidence="5" type="ORF">D1Z90_02125</name>
</gene>
<keyword evidence="2" id="KW-0547">Nucleotide-binding</keyword>
<sequence>MPLSEFALIKQYFQQQSVSRKDVNKGIGDDCALLTMPVNTELAVSTDTLVADVHFFADVDPFTLGHKALAVNLSDLAAMGAIPAWVSLAITLPQAEQAWLESFANGFMGLAEYYDLQLIGGDTTKGPLSITVTIHGHVPQGKSLRRDQAKPGDWLYVSGTVGDAAAGLAQLQQKLQLVQPEYFINRLQQPSPRIMVGAALRPIASSCIDISDGLAQDLQHILDSSGCGAVVDLEKIPVHEHLKDLSFEQQIQLALAGGDDYELLFSVPEEKKSLLQSVQQQSGVPLTCIGRLQAGAPTLTFKHLGQPQQLNLAGWDHFTS</sequence>
<evidence type="ECO:0000256" key="1">
    <source>
        <dbReference type="ARBA" id="ARBA00022977"/>
    </source>
</evidence>
<dbReference type="InterPro" id="IPR010918">
    <property type="entry name" value="PurM-like_C_dom"/>
</dbReference>
<dbReference type="GO" id="GO:0005524">
    <property type="term" value="F:ATP binding"/>
    <property type="evidence" value="ECO:0007669"/>
    <property type="project" value="UniProtKB-UniRule"/>
</dbReference>
<keyword evidence="1 2" id="KW-0784">Thiamine biosynthesis</keyword>
<comment type="similarity">
    <text evidence="2">Belongs to the thiamine-monophosphate kinase family.</text>
</comment>
<feature type="binding site" evidence="2">
    <location>
        <position position="47"/>
    </location>
    <ligand>
        <name>Mg(2+)</name>
        <dbReference type="ChEBI" id="CHEBI:18420"/>
        <label>1</label>
    </ligand>
</feature>
<comment type="caution">
    <text evidence="5">The sequence shown here is derived from an EMBL/GenBank/DDBJ whole genome shotgun (WGS) entry which is preliminary data.</text>
</comment>
<feature type="binding site" evidence="2">
    <location>
        <position position="54"/>
    </location>
    <ligand>
        <name>substrate</name>
    </ligand>
</feature>
<dbReference type="InterPro" id="IPR006283">
    <property type="entry name" value="ThiL-like"/>
</dbReference>
<dbReference type="Gene3D" id="3.90.650.10">
    <property type="entry name" value="PurM-like C-terminal domain"/>
    <property type="match status" value="1"/>
</dbReference>
<reference evidence="5 6" key="2">
    <citation type="submission" date="2019-01" db="EMBL/GenBank/DDBJ databases">
        <title>Motilimonas pumilus sp. nov., isolated from the gut of sea cucumber (Apostichopus japonicus).</title>
        <authorList>
            <person name="Wang F.-Q."/>
            <person name="Ren L.-H."/>
            <person name="Lin Y.-W."/>
            <person name="Sun G.-H."/>
            <person name="Du Z.-J."/>
            <person name="Zhao J.-X."/>
            <person name="Liu X.-J."/>
            <person name="Liu L.-J."/>
        </authorList>
    </citation>
    <scope>NUCLEOTIDE SEQUENCE [LARGE SCALE GENOMIC DNA]</scope>
    <source>
        <strain evidence="5 6">PLHSC7-2</strain>
    </source>
</reference>
<comment type="miscellaneous">
    <text evidence="2">Reaction mechanism of ThiL seems to utilize a direct, inline transfer of the gamma-phosphate of ATP to TMP rather than a phosphorylated enzyme intermediate.</text>
</comment>
<feature type="binding site" evidence="2">
    <location>
        <position position="122"/>
    </location>
    <ligand>
        <name>Mg(2+)</name>
        <dbReference type="ChEBI" id="CHEBI:18420"/>
        <label>1</label>
    </ligand>
</feature>
<feature type="binding site" evidence="2">
    <location>
        <position position="211"/>
    </location>
    <ligand>
        <name>ATP</name>
        <dbReference type="ChEBI" id="CHEBI:30616"/>
    </ligand>
</feature>
<comment type="pathway">
    <text evidence="2">Cofactor biosynthesis; thiamine diphosphate biosynthesis; thiamine diphosphate from thiamine phosphate: step 1/1.</text>
</comment>
<dbReference type="NCBIfam" id="TIGR01379">
    <property type="entry name" value="thiL"/>
    <property type="match status" value="1"/>
</dbReference>
<feature type="binding site" evidence="2">
    <location>
        <position position="47"/>
    </location>
    <ligand>
        <name>Mg(2+)</name>
        <dbReference type="ChEBI" id="CHEBI:18420"/>
        <label>2</label>
    </ligand>
</feature>
<dbReference type="InterPro" id="IPR016188">
    <property type="entry name" value="PurM-like_N"/>
</dbReference>
<dbReference type="UniPathway" id="UPA00060">
    <property type="reaction ID" value="UER00142"/>
</dbReference>
<feature type="domain" description="PurM-like C-terminal" evidence="4">
    <location>
        <begin position="150"/>
        <end position="295"/>
    </location>
</feature>
<dbReference type="RefSeq" id="WP_119909075.1">
    <property type="nucleotide sequence ID" value="NZ_QZCH01000001.1"/>
</dbReference>
<feature type="binding site" evidence="2">
    <location>
        <position position="146"/>
    </location>
    <ligand>
        <name>ATP</name>
        <dbReference type="ChEBI" id="CHEBI:30616"/>
    </ligand>
</feature>
<comment type="caution">
    <text evidence="2">Lacks conserved residue(s) required for the propagation of feature annotation.</text>
</comment>
<keyword evidence="2" id="KW-0460">Magnesium</keyword>
<evidence type="ECO:0000259" key="3">
    <source>
        <dbReference type="Pfam" id="PF00586"/>
    </source>
</evidence>
<keyword evidence="2" id="KW-0067">ATP-binding</keyword>
<feature type="binding site" evidence="2">
    <location>
        <position position="30"/>
    </location>
    <ligand>
        <name>Mg(2+)</name>
        <dbReference type="ChEBI" id="CHEBI:18420"/>
        <label>4</label>
    </ligand>
</feature>
<dbReference type="HAMAP" id="MF_02128">
    <property type="entry name" value="TMP_kinase"/>
    <property type="match status" value="1"/>
</dbReference>
<evidence type="ECO:0000313" key="5">
    <source>
        <dbReference type="EMBL" id="RJG51551.1"/>
    </source>
</evidence>
<keyword evidence="2 5" id="KW-0418">Kinase</keyword>
<feature type="binding site" evidence="2">
    <location>
        <position position="46"/>
    </location>
    <ligand>
        <name>Mg(2+)</name>
        <dbReference type="ChEBI" id="CHEBI:18420"/>
        <label>1</label>
    </ligand>
</feature>
<dbReference type="Pfam" id="PF00586">
    <property type="entry name" value="AIRS"/>
    <property type="match status" value="1"/>
</dbReference>
<dbReference type="InterPro" id="IPR036676">
    <property type="entry name" value="PurM-like_C_sf"/>
</dbReference>
<feature type="binding site" evidence="2">
    <location>
        <position position="315"/>
    </location>
    <ligand>
        <name>substrate</name>
    </ligand>
</feature>
<name>A0A418YKP5_9GAMM</name>
<reference evidence="5 6" key="1">
    <citation type="submission" date="2018-09" db="EMBL/GenBank/DDBJ databases">
        <authorList>
            <person name="Wang F."/>
        </authorList>
    </citation>
    <scope>NUCLEOTIDE SEQUENCE [LARGE SCALE GENOMIC DNA]</scope>
    <source>
        <strain evidence="5 6">PLHSC7-2</strain>
    </source>
</reference>
<dbReference type="Pfam" id="PF02769">
    <property type="entry name" value="AIRS_C"/>
    <property type="match status" value="1"/>
</dbReference>
<dbReference type="PANTHER" id="PTHR30270">
    <property type="entry name" value="THIAMINE-MONOPHOSPHATE KINASE"/>
    <property type="match status" value="1"/>
</dbReference>
<accession>A0A418YKP5</accession>
<feature type="binding site" evidence="2">
    <location>
        <position position="75"/>
    </location>
    <ligand>
        <name>Mg(2+)</name>
        <dbReference type="ChEBI" id="CHEBI:18420"/>
        <label>3</label>
    </ligand>
</feature>
<feature type="binding site" evidence="2">
    <location>
        <position position="30"/>
    </location>
    <ligand>
        <name>Mg(2+)</name>
        <dbReference type="ChEBI" id="CHEBI:18420"/>
        <label>3</label>
    </ligand>
</feature>
<dbReference type="Proteomes" id="UP000283255">
    <property type="component" value="Unassembled WGS sequence"/>
</dbReference>
<dbReference type="OrthoDB" id="9802811at2"/>
<comment type="catalytic activity">
    <reaction evidence="2">
        <text>thiamine phosphate + ATP = thiamine diphosphate + ADP</text>
        <dbReference type="Rhea" id="RHEA:15913"/>
        <dbReference type="ChEBI" id="CHEBI:30616"/>
        <dbReference type="ChEBI" id="CHEBI:37575"/>
        <dbReference type="ChEBI" id="CHEBI:58937"/>
        <dbReference type="ChEBI" id="CHEBI:456216"/>
        <dbReference type="EC" id="2.7.4.16"/>
    </reaction>
</comment>
<keyword evidence="6" id="KW-1185">Reference proteome</keyword>
<dbReference type="GO" id="GO:0009229">
    <property type="term" value="P:thiamine diphosphate biosynthetic process"/>
    <property type="evidence" value="ECO:0007669"/>
    <property type="project" value="UniProtKB-UniRule"/>
</dbReference>
<feature type="binding site" evidence="2">
    <location>
        <position position="75"/>
    </location>
    <ligand>
        <name>Mg(2+)</name>
        <dbReference type="ChEBI" id="CHEBI:18420"/>
        <label>4</label>
    </ligand>
</feature>
<feature type="binding site" evidence="2">
    <location>
        <position position="45"/>
    </location>
    <ligand>
        <name>Mg(2+)</name>
        <dbReference type="ChEBI" id="CHEBI:18420"/>
        <label>4</label>
    </ligand>
</feature>
<dbReference type="PANTHER" id="PTHR30270:SF0">
    <property type="entry name" value="THIAMINE-MONOPHOSPHATE KINASE"/>
    <property type="match status" value="1"/>
</dbReference>